<evidence type="ECO:0000259" key="10">
    <source>
        <dbReference type="Pfam" id="PF02544"/>
    </source>
</evidence>
<comment type="function">
    <text evidence="9">Plays a key role in early steps of protein N-linked glycosylation by being involved in the conversion of polyprenol into dolichol. Acts as a polyprenal reductase that mediates the reduction of polyprenal into dolichal in a NADP-dependent mechanism. Dolichols are required for the synthesis of dolichol-linked monosaccharides and the oligosaccharide precursor used for N-glycosylation.</text>
</comment>
<evidence type="ECO:0000256" key="1">
    <source>
        <dbReference type="ARBA" id="ARBA00004127"/>
    </source>
</evidence>
<dbReference type="PANTHER" id="PTHR14624:SF0">
    <property type="entry name" value="POLYPRENOL REDUCTASE"/>
    <property type="match status" value="1"/>
</dbReference>
<dbReference type="Proteomes" id="UP000663852">
    <property type="component" value="Unassembled WGS sequence"/>
</dbReference>
<feature type="transmembrane region" description="Helical" evidence="9">
    <location>
        <begin position="12"/>
        <end position="30"/>
    </location>
</feature>
<keyword evidence="9" id="KW-0560">Oxidoreductase</keyword>
<dbReference type="Pfam" id="PF02544">
    <property type="entry name" value="Steroid_dh"/>
    <property type="match status" value="1"/>
</dbReference>
<dbReference type="EMBL" id="CAJNOR010000445">
    <property type="protein sequence ID" value="CAF0916795.1"/>
    <property type="molecule type" value="Genomic_DNA"/>
</dbReference>
<evidence type="ECO:0000313" key="13">
    <source>
        <dbReference type="Proteomes" id="UP000663828"/>
    </source>
</evidence>
<dbReference type="EC" id="1.3.1.94" evidence="2 9"/>
<dbReference type="PROSITE" id="PS50244">
    <property type="entry name" value="S5A_REDUCTASE"/>
    <property type="match status" value="1"/>
</dbReference>
<evidence type="ECO:0000256" key="7">
    <source>
        <dbReference type="ARBA" id="ARBA00047186"/>
    </source>
</evidence>
<evidence type="ECO:0000256" key="3">
    <source>
        <dbReference type="ARBA" id="ARBA00022692"/>
    </source>
</evidence>
<accession>A0A814ANM6</accession>
<dbReference type="PANTHER" id="PTHR14624">
    <property type="entry name" value="DFG10 PROTEIN"/>
    <property type="match status" value="1"/>
</dbReference>
<protein>
    <recommendedName>
        <fullName evidence="7 9">Polyprenal reductase</fullName>
        <ecNumber evidence="2 9">1.3.1.94</ecNumber>
    </recommendedName>
</protein>
<gene>
    <name evidence="11" type="ORF">EDS130_LOCUS8937</name>
    <name evidence="12" type="ORF">XAT740_LOCUS8822</name>
</gene>
<keyword evidence="5 9" id="KW-0472">Membrane</keyword>
<evidence type="ECO:0000256" key="2">
    <source>
        <dbReference type="ARBA" id="ARBA00012522"/>
    </source>
</evidence>
<evidence type="ECO:0000256" key="8">
    <source>
        <dbReference type="ARBA" id="ARBA00049427"/>
    </source>
</evidence>
<feature type="domain" description="3-oxo-5-alpha-steroid 4-dehydrogenase C-terminal" evidence="10">
    <location>
        <begin position="157"/>
        <end position="268"/>
    </location>
</feature>
<reference evidence="12" key="1">
    <citation type="submission" date="2021-02" db="EMBL/GenBank/DDBJ databases">
        <authorList>
            <person name="Nowell W R."/>
        </authorList>
    </citation>
    <scope>NUCLEOTIDE SEQUENCE</scope>
</reference>
<organism evidence="12 13">
    <name type="scientific">Adineta ricciae</name>
    <name type="common">Rotifer</name>
    <dbReference type="NCBI Taxonomy" id="249248"/>
    <lineage>
        <taxon>Eukaryota</taxon>
        <taxon>Metazoa</taxon>
        <taxon>Spiralia</taxon>
        <taxon>Gnathifera</taxon>
        <taxon>Rotifera</taxon>
        <taxon>Eurotatoria</taxon>
        <taxon>Bdelloidea</taxon>
        <taxon>Adinetida</taxon>
        <taxon>Adinetidae</taxon>
        <taxon>Adineta</taxon>
    </lineage>
</organism>
<comment type="pathway">
    <text evidence="9">Protein modification; protein glycosylation.</text>
</comment>
<comment type="subcellular location">
    <subcellularLocation>
        <location evidence="1">Endomembrane system</location>
        <topology evidence="1">Multi-pass membrane protein</topology>
    </subcellularLocation>
    <subcellularLocation>
        <location evidence="9">Endoplasmic reticulum membrane</location>
    </subcellularLocation>
</comment>
<dbReference type="GO" id="GO:0102389">
    <property type="term" value="F:polyprenol reductase activity"/>
    <property type="evidence" value="ECO:0007669"/>
    <property type="project" value="UniProtKB-UniRule"/>
</dbReference>
<dbReference type="GO" id="GO:0160198">
    <property type="term" value="F:polyprenal reductase activity"/>
    <property type="evidence" value="ECO:0007669"/>
    <property type="project" value="UniProtKB-EC"/>
</dbReference>
<evidence type="ECO:0000256" key="5">
    <source>
        <dbReference type="ARBA" id="ARBA00023136"/>
    </source>
</evidence>
<dbReference type="AlphaFoldDB" id="A0A814ANM6"/>
<keyword evidence="9" id="KW-0521">NADP</keyword>
<dbReference type="InterPro" id="IPR039698">
    <property type="entry name" value="Dfg10/SRD5A3"/>
</dbReference>
<proteinExistence type="inferred from homology"/>
<dbReference type="OrthoDB" id="5788137at2759"/>
<dbReference type="InterPro" id="IPR001104">
    <property type="entry name" value="3-oxo-5_a-steroid_4-DH_C"/>
</dbReference>
<dbReference type="EMBL" id="CAJNOJ010000029">
    <property type="protein sequence ID" value="CAF0883975.1"/>
    <property type="molecule type" value="Genomic_DNA"/>
</dbReference>
<dbReference type="Proteomes" id="UP000663828">
    <property type="component" value="Unassembled WGS sequence"/>
</dbReference>
<feature type="transmembrane region" description="Helical" evidence="9">
    <location>
        <begin position="152"/>
        <end position="174"/>
    </location>
</feature>
<keyword evidence="13" id="KW-1185">Reference proteome</keyword>
<sequence>MFEIDVNLLLSLFWFAISIGVLVPGLWLLFDGQTNISIVNIVLQRFYLFGKLKNATKDKRNVLGDVSKSYFLHFYLVGLLINVPLFLFYRSSFAVYILFICHMLRRLYECFYIHRYGSNSTMSFIHYLIGIVHYPTVGLTIIVDHYYGHKHISFGSTCLALFIFLNASFVQYRVHSTLANAHRTKTETYPIPNGFWLFEYFSCPNYIAEIFIYISFYLLSYHTLCFISLTIWVIVNQCLSALLAHRWYRQHYGALYPAKRCALIPLIF</sequence>
<evidence type="ECO:0000256" key="9">
    <source>
        <dbReference type="RuleBase" id="RU367081"/>
    </source>
</evidence>
<comment type="catalytic activity">
    <reaction evidence="8 9">
        <text>a di-trans,poly-cis-dolichal + NADP(+) = a di-trans,poly-cis-polyprenal + NADPH + H(+)</text>
        <dbReference type="Rhea" id="RHEA:80727"/>
        <dbReference type="Rhea" id="RHEA-COMP:19536"/>
        <dbReference type="Rhea" id="RHEA-COMP:19537"/>
        <dbReference type="ChEBI" id="CHEBI:15378"/>
        <dbReference type="ChEBI" id="CHEBI:57783"/>
        <dbReference type="ChEBI" id="CHEBI:58349"/>
        <dbReference type="ChEBI" id="CHEBI:231623"/>
        <dbReference type="ChEBI" id="CHEBI:231637"/>
        <dbReference type="EC" id="1.3.1.94"/>
    </reaction>
    <physiologicalReaction direction="right-to-left" evidence="8 9">
        <dbReference type="Rhea" id="RHEA:80729"/>
    </physiologicalReaction>
</comment>
<dbReference type="GO" id="GO:0003865">
    <property type="term" value="F:3-oxo-5-alpha-steroid 4-dehydrogenase activity"/>
    <property type="evidence" value="ECO:0007669"/>
    <property type="project" value="TreeGrafter"/>
</dbReference>
<feature type="transmembrane region" description="Helical" evidence="9">
    <location>
        <begin position="124"/>
        <end position="146"/>
    </location>
</feature>
<dbReference type="UniPathway" id="UPA00378"/>
<comment type="caution">
    <text evidence="12">The sequence shown here is derived from an EMBL/GenBank/DDBJ whole genome shotgun (WGS) entry which is preliminary data.</text>
</comment>
<keyword evidence="9" id="KW-0256">Endoplasmic reticulum</keyword>
<evidence type="ECO:0000256" key="4">
    <source>
        <dbReference type="ARBA" id="ARBA00022989"/>
    </source>
</evidence>
<comment type="similarity">
    <text evidence="6 9">Belongs to the steroid 5-alpha reductase family. Polyprenal reductase subfamily.</text>
</comment>
<evidence type="ECO:0000256" key="6">
    <source>
        <dbReference type="ARBA" id="ARBA00046320"/>
    </source>
</evidence>
<dbReference type="GO" id="GO:0016095">
    <property type="term" value="P:polyprenol catabolic process"/>
    <property type="evidence" value="ECO:0007669"/>
    <property type="project" value="UniProtKB-UniRule"/>
</dbReference>
<feature type="transmembrane region" description="Helical" evidence="9">
    <location>
        <begin position="195"/>
        <end position="215"/>
    </location>
</feature>
<evidence type="ECO:0000313" key="12">
    <source>
        <dbReference type="EMBL" id="CAF0916795.1"/>
    </source>
</evidence>
<keyword evidence="3 9" id="KW-0812">Transmembrane</keyword>
<dbReference type="GO" id="GO:0005789">
    <property type="term" value="C:endoplasmic reticulum membrane"/>
    <property type="evidence" value="ECO:0007669"/>
    <property type="project" value="UniProtKB-SubCell"/>
</dbReference>
<keyword evidence="4 9" id="KW-1133">Transmembrane helix</keyword>
<dbReference type="GO" id="GO:0006488">
    <property type="term" value="P:dolichol-linked oligosaccharide biosynthetic process"/>
    <property type="evidence" value="ECO:0007669"/>
    <property type="project" value="UniProtKB-UniRule"/>
</dbReference>
<evidence type="ECO:0000313" key="11">
    <source>
        <dbReference type="EMBL" id="CAF0883975.1"/>
    </source>
</evidence>
<name>A0A814ANM6_ADIRI</name>
<feature type="transmembrane region" description="Helical" evidence="9">
    <location>
        <begin position="221"/>
        <end position="244"/>
    </location>
</feature>